<evidence type="ECO:0000256" key="5">
    <source>
        <dbReference type="HAMAP-Rule" id="MF_00223"/>
    </source>
</evidence>
<dbReference type="Gene3D" id="3.30.1130.10">
    <property type="match status" value="1"/>
</dbReference>
<dbReference type="EC" id="3.5.4.16" evidence="5"/>
<keyword evidence="5" id="KW-0342">GTP-binding</keyword>
<evidence type="ECO:0000256" key="2">
    <source>
        <dbReference type="ARBA" id="ARBA00005080"/>
    </source>
</evidence>
<dbReference type="GO" id="GO:0046654">
    <property type="term" value="P:tetrahydrofolate biosynthetic process"/>
    <property type="evidence" value="ECO:0007669"/>
    <property type="project" value="UniProtKB-UniRule"/>
</dbReference>
<dbReference type="GO" id="GO:0005737">
    <property type="term" value="C:cytoplasm"/>
    <property type="evidence" value="ECO:0007669"/>
    <property type="project" value="TreeGrafter"/>
</dbReference>
<evidence type="ECO:0000313" key="9">
    <source>
        <dbReference type="Proteomes" id="UP000309133"/>
    </source>
</evidence>
<dbReference type="SUPFAM" id="SSF55620">
    <property type="entry name" value="Tetrahydrobiopterin biosynthesis enzymes-like"/>
    <property type="match status" value="1"/>
</dbReference>
<dbReference type="PANTHER" id="PTHR11109">
    <property type="entry name" value="GTP CYCLOHYDROLASE I"/>
    <property type="match status" value="1"/>
</dbReference>
<sequence length="219" mass="22658">MTDNPGGVPTNGTPPGPDLERVAAAVRELLAALGEDVDRPELGATPVRSAQSWAELLSGRDADPVAPLIPLPGEESFSGQAVALRNIAFRSVCEHHLLPFDGVIHLMYRPSGAVAGLGSFIRTIEALSSRLQLQERLTEQIADAIEAALAPEGILVVAHARHGCVSDRGVRDVGARTMTIASRGSYSGSAEASAAALLLLPTPSDPPTSPADPSTPPGI</sequence>
<dbReference type="PROSITE" id="PS00860">
    <property type="entry name" value="GTP_CYCLOHYDROL_1_2"/>
    <property type="match status" value="1"/>
</dbReference>
<dbReference type="HAMAP" id="MF_00223">
    <property type="entry name" value="FolE"/>
    <property type="match status" value="1"/>
</dbReference>
<evidence type="ECO:0000256" key="3">
    <source>
        <dbReference type="ARBA" id="ARBA00022563"/>
    </source>
</evidence>
<dbReference type="GO" id="GO:0006730">
    <property type="term" value="P:one-carbon metabolic process"/>
    <property type="evidence" value="ECO:0007669"/>
    <property type="project" value="UniProtKB-UniRule"/>
</dbReference>
<proteinExistence type="inferred from homology"/>
<accession>A0A4S4FJ54</accession>
<dbReference type="InterPro" id="IPR018234">
    <property type="entry name" value="GTP_CycHdrlase_I_CS"/>
</dbReference>
<dbReference type="InterPro" id="IPR043134">
    <property type="entry name" value="GTP-CH-I_N"/>
</dbReference>
<name>A0A4S4FJ54_9MICO</name>
<comment type="pathway">
    <text evidence="2 5">Cofactor biosynthesis; 7,8-dihydroneopterin triphosphate biosynthesis; 7,8-dihydroneopterin triphosphate from GTP: step 1/1.</text>
</comment>
<comment type="subunit">
    <text evidence="5">Homopolymer.</text>
</comment>
<keyword evidence="5" id="KW-0547">Nucleotide-binding</keyword>
<reference evidence="8 9" key="1">
    <citation type="submission" date="2019-04" db="EMBL/GenBank/DDBJ databases">
        <authorList>
            <person name="Jiang L."/>
        </authorList>
    </citation>
    <scope>NUCLEOTIDE SEQUENCE [LARGE SCALE GENOMIC DNA]</scope>
    <source>
        <strain evidence="8 9">YIM 131853</strain>
    </source>
</reference>
<dbReference type="GO" id="GO:0008270">
    <property type="term" value="F:zinc ion binding"/>
    <property type="evidence" value="ECO:0007669"/>
    <property type="project" value="UniProtKB-UniRule"/>
</dbReference>
<dbReference type="GO" id="GO:0005525">
    <property type="term" value="F:GTP binding"/>
    <property type="evidence" value="ECO:0007669"/>
    <property type="project" value="UniProtKB-KW"/>
</dbReference>
<dbReference type="PANTHER" id="PTHR11109:SF7">
    <property type="entry name" value="GTP CYCLOHYDROLASE 1"/>
    <property type="match status" value="1"/>
</dbReference>
<dbReference type="GO" id="GO:0003934">
    <property type="term" value="F:GTP cyclohydrolase I activity"/>
    <property type="evidence" value="ECO:0007669"/>
    <property type="project" value="UniProtKB-UniRule"/>
</dbReference>
<keyword evidence="9" id="KW-1185">Reference proteome</keyword>
<evidence type="ECO:0000256" key="1">
    <source>
        <dbReference type="ARBA" id="ARBA00001052"/>
    </source>
</evidence>
<dbReference type="FunFam" id="3.30.1130.10:FF:000001">
    <property type="entry name" value="GTP cyclohydrolase 1"/>
    <property type="match status" value="1"/>
</dbReference>
<comment type="caution">
    <text evidence="8">The sequence shown here is derived from an EMBL/GenBank/DDBJ whole genome shotgun (WGS) entry which is preliminary data.</text>
</comment>
<feature type="binding site" evidence="5">
    <location>
        <position position="164"/>
    </location>
    <ligand>
        <name>Zn(2+)</name>
        <dbReference type="ChEBI" id="CHEBI:29105"/>
    </ligand>
</feature>
<keyword evidence="5" id="KW-0862">Zinc</keyword>
<evidence type="ECO:0000313" key="8">
    <source>
        <dbReference type="EMBL" id="THG29924.1"/>
    </source>
</evidence>
<organism evidence="8 9">
    <name type="scientific">Naasia lichenicola</name>
    <dbReference type="NCBI Taxonomy" id="2565933"/>
    <lineage>
        <taxon>Bacteria</taxon>
        <taxon>Bacillati</taxon>
        <taxon>Actinomycetota</taxon>
        <taxon>Actinomycetes</taxon>
        <taxon>Micrococcales</taxon>
        <taxon>Microbacteriaceae</taxon>
        <taxon>Naasia</taxon>
    </lineage>
</organism>
<protein>
    <recommendedName>
        <fullName evidence="5">GTP cyclohydrolase 1</fullName>
        <ecNumber evidence="5">3.5.4.16</ecNumber>
    </recommendedName>
    <alternativeName>
        <fullName evidence="5">GTP cyclohydrolase I</fullName>
        <shortName evidence="5">GTP-CH-I</shortName>
    </alternativeName>
</protein>
<dbReference type="EMBL" id="SSSM01000005">
    <property type="protein sequence ID" value="THG29924.1"/>
    <property type="molecule type" value="Genomic_DNA"/>
</dbReference>
<dbReference type="RefSeq" id="WP_136428253.1">
    <property type="nucleotide sequence ID" value="NZ_SSSM01000005.1"/>
</dbReference>
<dbReference type="AlphaFoldDB" id="A0A4S4FJ54"/>
<dbReference type="Proteomes" id="UP000309133">
    <property type="component" value="Unassembled WGS sequence"/>
</dbReference>
<dbReference type="Pfam" id="PF01227">
    <property type="entry name" value="GTP_cyclohydroI"/>
    <property type="match status" value="1"/>
</dbReference>
<dbReference type="UniPathway" id="UPA00848">
    <property type="reaction ID" value="UER00151"/>
</dbReference>
<evidence type="ECO:0000256" key="6">
    <source>
        <dbReference type="SAM" id="MobiDB-lite"/>
    </source>
</evidence>
<dbReference type="NCBIfam" id="NF006826">
    <property type="entry name" value="PRK09347.1-3"/>
    <property type="match status" value="1"/>
</dbReference>
<feature type="binding site" evidence="5">
    <location>
        <position position="93"/>
    </location>
    <ligand>
        <name>Zn(2+)</name>
        <dbReference type="ChEBI" id="CHEBI:29105"/>
    </ligand>
</feature>
<keyword evidence="4 5" id="KW-0378">Hydrolase</keyword>
<feature type="compositionally biased region" description="Pro residues" evidence="6">
    <location>
        <begin position="203"/>
        <end position="219"/>
    </location>
</feature>
<dbReference type="InterPro" id="IPR001474">
    <property type="entry name" value="GTP_CycHdrlase_I"/>
</dbReference>
<evidence type="ECO:0000256" key="4">
    <source>
        <dbReference type="ARBA" id="ARBA00022801"/>
    </source>
</evidence>
<keyword evidence="3 5" id="KW-0554">One-carbon metabolism</keyword>
<dbReference type="InterPro" id="IPR043133">
    <property type="entry name" value="GTP-CH-I_C/QueF"/>
</dbReference>
<feature type="region of interest" description="Disordered" evidence="6">
    <location>
        <begin position="199"/>
        <end position="219"/>
    </location>
</feature>
<dbReference type="InterPro" id="IPR020602">
    <property type="entry name" value="GTP_CycHdrlase_I_dom"/>
</dbReference>
<gene>
    <name evidence="5" type="primary">folE</name>
    <name evidence="8" type="ORF">E6C64_14865</name>
</gene>
<feature type="binding site" evidence="5">
    <location>
        <position position="96"/>
    </location>
    <ligand>
        <name>Zn(2+)</name>
        <dbReference type="ChEBI" id="CHEBI:29105"/>
    </ligand>
</feature>
<evidence type="ECO:0000259" key="7">
    <source>
        <dbReference type="Pfam" id="PF01227"/>
    </source>
</evidence>
<dbReference type="Gene3D" id="1.10.286.10">
    <property type="match status" value="1"/>
</dbReference>
<dbReference type="GO" id="GO:0006729">
    <property type="term" value="P:tetrahydrobiopterin biosynthetic process"/>
    <property type="evidence" value="ECO:0007669"/>
    <property type="project" value="TreeGrafter"/>
</dbReference>
<keyword evidence="5" id="KW-0479">Metal-binding</keyword>
<comment type="catalytic activity">
    <reaction evidence="1 5">
        <text>GTP + H2O = 7,8-dihydroneopterin 3'-triphosphate + formate + H(+)</text>
        <dbReference type="Rhea" id="RHEA:17473"/>
        <dbReference type="ChEBI" id="CHEBI:15377"/>
        <dbReference type="ChEBI" id="CHEBI:15378"/>
        <dbReference type="ChEBI" id="CHEBI:15740"/>
        <dbReference type="ChEBI" id="CHEBI:37565"/>
        <dbReference type="ChEBI" id="CHEBI:58462"/>
        <dbReference type="EC" id="3.5.4.16"/>
    </reaction>
</comment>
<comment type="similarity">
    <text evidence="5">Belongs to the GTP cyclohydrolase I family.</text>
</comment>
<feature type="domain" description="GTP cyclohydrolase I" evidence="7">
    <location>
        <begin position="23"/>
        <end position="194"/>
    </location>
</feature>
<dbReference type="OrthoDB" id="9801207at2"/>